<dbReference type="AlphaFoldDB" id="A0A8S3FL04"/>
<comment type="similarity">
    <text evidence="1">Belongs to the SAPS family.</text>
</comment>
<dbReference type="GO" id="GO:0019903">
    <property type="term" value="F:protein phosphatase binding"/>
    <property type="evidence" value="ECO:0007669"/>
    <property type="project" value="InterPro"/>
</dbReference>
<dbReference type="Proteomes" id="UP000681720">
    <property type="component" value="Unassembled WGS sequence"/>
</dbReference>
<dbReference type="PANTHER" id="PTHR12634">
    <property type="entry name" value="SIT4 YEAST -ASSOCIATING PROTEIN-RELATED"/>
    <property type="match status" value="1"/>
</dbReference>
<protein>
    <submittedName>
        <fullName evidence="3">Uncharacterized protein</fullName>
    </submittedName>
</protein>
<organism evidence="3 5">
    <name type="scientific">Rotaria magnacalcarata</name>
    <dbReference type="NCBI Taxonomy" id="392030"/>
    <lineage>
        <taxon>Eukaryota</taxon>
        <taxon>Metazoa</taxon>
        <taxon>Spiralia</taxon>
        <taxon>Gnathifera</taxon>
        <taxon>Rotifera</taxon>
        <taxon>Eurotatoria</taxon>
        <taxon>Bdelloidea</taxon>
        <taxon>Philodinida</taxon>
        <taxon>Philodinidae</taxon>
        <taxon>Rotaria</taxon>
    </lineage>
</organism>
<name>A0A8S3FL04_9BILA</name>
<comment type="caution">
    <text evidence="3">The sequence shown here is derived from an EMBL/GenBank/DDBJ whole genome shotgun (WGS) entry which is preliminary data.</text>
</comment>
<dbReference type="PANTHER" id="PTHR12634:SF8">
    <property type="entry name" value="FIERY MOUNTAIN, ISOFORM D"/>
    <property type="match status" value="1"/>
</dbReference>
<evidence type="ECO:0000313" key="5">
    <source>
        <dbReference type="Proteomes" id="UP000681967"/>
    </source>
</evidence>
<dbReference type="EMBL" id="CAJOBH010247279">
    <property type="protein sequence ID" value="CAF5128762.1"/>
    <property type="molecule type" value="Genomic_DNA"/>
</dbReference>
<reference evidence="3" key="1">
    <citation type="submission" date="2021-02" db="EMBL/GenBank/DDBJ databases">
        <authorList>
            <person name="Nowell W R."/>
        </authorList>
    </citation>
    <scope>NUCLEOTIDE SEQUENCE</scope>
</reference>
<evidence type="ECO:0000256" key="2">
    <source>
        <dbReference type="ARBA" id="ARBA00023306"/>
    </source>
</evidence>
<dbReference type="GO" id="GO:0019888">
    <property type="term" value="F:protein phosphatase regulator activity"/>
    <property type="evidence" value="ECO:0007669"/>
    <property type="project" value="TreeGrafter"/>
</dbReference>
<keyword evidence="2" id="KW-0131">Cell cycle</keyword>
<feature type="non-terminal residue" evidence="3">
    <location>
        <position position="174"/>
    </location>
</feature>
<sequence>MFWECHVVISSIDKLLDQPSDSVSLQDFLDENDLIQECLTQNNRLLDYLVQENIMKQLIGCIKQCPTDNNFHNAQVVSELLSGDFQRIQEKLLEKEHLNLLYSFLLCHETNDRSTLNPILASYFSRIIMTLVIRRPQELITYLKSRETFKNDFFRHLDSTSITDVLYRLIADCG</sequence>
<dbReference type="InterPro" id="IPR007587">
    <property type="entry name" value="SAPS"/>
</dbReference>
<evidence type="ECO:0000313" key="3">
    <source>
        <dbReference type="EMBL" id="CAF5128762.1"/>
    </source>
</evidence>
<dbReference type="Proteomes" id="UP000681967">
    <property type="component" value="Unassembled WGS sequence"/>
</dbReference>
<evidence type="ECO:0000256" key="1">
    <source>
        <dbReference type="ARBA" id="ARBA00006180"/>
    </source>
</evidence>
<evidence type="ECO:0000313" key="4">
    <source>
        <dbReference type="EMBL" id="CAF5205604.1"/>
    </source>
</evidence>
<proteinExistence type="inferred from homology"/>
<gene>
    <name evidence="3" type="ORF">BYL167_LOCUS68178</name>
    <name evidence="4" type="ORF">GIL414_LOCUS78025</name>
</gene>
<accession>A0A8S3FL04</accession>
<dbReference type="EMBL" id="CAJOBJ010348981">
    <property type="protein sequence ID" value="CAF5205604.1"/>
    <property type="molecule type" value="Genomic_DNA"/>
</dbReference>